<comment type="similarity">
    <text evidence="1">Belongs to the UPF0749 family.</text>
</comment>
<evidence type="ECO:0000256" key="2">
    <source>
        <dbReference type="SAM" id="MobiDB-lite"/>
    </source>
</evidence>
<reference evidence="4" key="1">
    <citation type="journal article" date="2019" name="Int. J. Syst. Evol. Microbiol.">
        <title>The Global Catalogue of Microorganisms (GCM) 10K type strain sequencing project: providing services to taxonomists for standard genome sequencing and annotation.</title>
        <authorList>
            <consortium name="The Broad Institute Genomics Platform"/>
            <consortium name="The Broad Institute Genome Sequencing Center for Infectious Disease"/>
            <person name="Wu L."/>
            <person name="Ma J."/>
        </authorList>
    </citation>
    <scope>NUCLEOTIDE SEQUENCE [LARGE SCALE GENOMIC DNA]</scope>
    <source>
        <strain evidence="4">JCM 17458</strain>
    </source>
</reference>
<feature type="region of interest" description="Disordered" evidence="2">
    <location>
        <begin position="135"/>
        <end position="154"/>
    </location>
</feature>
<sequence length="292" mass="31263">MSDAEDPRPDAPDQQRLRTRREAMAQERAAEASPGESDGDRGGRQRTTPGPNPEPEDSGTREQSWLRLKSALVPRLGRSQLLAAILCALLGFALVAQIQHTEDSGLATLSERQLVRVLDDVDDRNERLEAEAAQLARDEEELQSGSNQREAARQQAQNRAEALSVLAGTVPVTGPGVELRIAGSPGTITSTNLVALVQELRDAGAEAIEINGVRIVVDTYFTEGSRGDLFINDEPVSLPITITAIGDSETLATAMRIPGGVGDTIEQRGGEFTVTAHDAVDIDSVVPQVTEE</sequence>
<evidence type="ECO:0000313" key="3">
    <source>
        <dbReference type="EMBL" id="GAA4285250.1"/>
    </source>
</evidence>
<keyword evidence="4" id="KW-1185">Reference proteome</keyword>
<dbReference type="InterPro" id="IPR010273">
    <property type="entry name" value="DUF881"/>
</dbReference>
<gene>
    <name evidence="3" type="ORF">GCM10022261_27810</name>
</gene>
<accession>A0ABP8EMR5</accession>
<evidence type="ECO:0000313" key="4">
    <source>
        <dbReference type="Proteomes" id="UP001501586"/>
    </source>
</evidence>
<dbReference type="Pfam" id="PF05949">
    <property type="entry name" value="DUF881"/>
    <property type="match status" value="1"/>
</dbReference>
<proteinExistence type="inferred from homology"/>
<name>A0ABP8EMR5_9MICO</name>
<organism evidence="3 4">
    <name type="scientific">Brevibacterium daeguense</name>
    <dbReference type="NCBI Taxonomy" id="909936"/>
    <lineage>
        <taxon>Bacteria</taxon>
        <taxon>Bacillati</taxon>
        <taxon>Actinomycetota</taxon>
        <taxon>Actinomycetes</taxon>
        <taxon>Micrococcales</taxon>
        <taxon>Brevibacteriaceae</taxon>
        <taxon>Brevibacterium</taxon>
    </lineage>
</organism>
<comment type="caution">
    <text evidence="3">The sequence shown here is derived from an EMBL/GenBank/DDBJ whole genome shotgun (WGS) entry which is preliminary data.</text>
</comment>
<dbReference type="RefSeq" id="WP_236863046.1">
    <property type="nucleotide sequence ID" value="NZ_BAABAZ010000012.1"/>
</dbReference>
<dbReference type="PANTHER" id="PTHR37313">
    <property type="entry name" value="UPF0749 PROTEIN RV1825"/>
    <property type="match status" value="1"/>
</dbReference>
<dbReference type="EMBL" id="BAABAZ010000012">
    <property type="protein sequence ID" value="GAA4285250.1"/>
    <property type="molecule type" value="Genomic_DNA"/>
</dbReference>
<dbReference type="Gene3D" id="3.30.70.1880">
    <property type="entry name" value="Protein of unknown function DUF881"/>
    <property type="match status" value="1"/>
</dbReference>
<evidence type="ECO:0000256" key="1">
    <source>
        <dbReference type="ARBA" id="ARBA00009108"/>
    </source>
</evidence>
<protein>
    <submittedName>
        <fullName evidence="3">DUF881 domain-containing protein</fullName>
    </submittedName>
</protein>
<feature type="compositionally biased region" description="Basic and acidic residues" evidence="2">
    <location>
        <begin position="1"/>
        <end position="30"/>
    </location>
</feature>
<dbReference type="PANTHER" id="PTHR37313:SF2">
    <property type="entry name" value="UPF0749 PROTEIN YLXX"/>
    <property type="match status" value="1"/>
</dbReference>
<feature type="region of interest" description="Disordered" evidence="2">
    <location>
        <begin position="1"/>
        <end position="63"/>
    </location>
</feature>
<dbReference type="Proteomes" id="UP001501586">
    <property type="component" value="Unassembled WGS sequence"/>
</dbReference>